<protein>
    <submittedName>
        <fullName evidence="1">DUF3793 family protein</fullName>
    </submittedName>
</protein>
<dbReference type="RefSeq" id="WP_268040773.1">
    <property type="nucleotide sequence ID" value="NZ_JAPQER010000003.1"/>
</dbReference>
<organism evidence="1 2">
    <name type="scientific">Clostridium aestuarii</name>
    <dbReference type="NCBI Taxonomy" id="338193"/>
    <lineage>
        <taxon>Bacteria</taxon>
        <taxon>Bacillati</taxon>
        <taxon>Bacillota</taxon>
        <taxon>Clostridia</taxon>
        <taxon>Eubacteriales</taxon>
        <taxon>Clostridiaceae</taxon>
        <taxon>Clostridium</taxon>
    </lineage>
</organism>
<name>A0ABT4CZR2_9CLOT</name>
<comment type="caution">
    <text evidence="1">The sequence shown here is derived from an EMBL/GenBank/DDBJ whole genome shotgun (WGS) entry which is preliminary data.</text>
</comment>
<accession>A0ABT4CZR2</accession>
<dbReference type="InterPro" id="IPR024523">
    <property type="entry name" value="DUF3793"/>
</dbReference>
<dbReference type="EMBL" id="JAPQER010000003">
    <property type="protein sequence ID" value="MCY6484473.1"/>
    <property type="molecule type" value="Genomic_DNA"/>
</dbReference>
<dbReference type="Proteomes" id="UP001078443">
    <property type="component" value="Unassembled WGS sequence"/>
</dbReference>
<keyword evidence="2" id="KW-1185">Reference proteome</keyword>
<sequence length="205" mass="24656">MCEILSRNILEVIDEFDDKQYLMSIIIFNAAPVIAKQKASYLIIFHDKGKRNLCDLWIKYKKDIKEQINIEFYELKNLKDSIVVLFYDQNQIKEILKEKKYIKFLKKFGYNSKMSINQILKVLKERYEVTCPHEIGIFLGYPLEDVVEFIEYPNKKCLMFGYWKVYNNINYAKNTFKIYDECRNRVMKLILQGIHPKNIGLQYFL</sequence>
<dbReference type="Pfam" id="PF12672">
    <property type="entry name" value="DUF3793"/>
    <property type="match status" value="1"/>
</dbReference>
<gene>
    <name evidence="1" type="ORF">OW763_08990</name>
</gene>
<proteinExistence type="predicted"/>
<evidence type="ECO:0000313" key="1">
    <source>
        <dbReference type="EMBL" id="MCY6484473.1"/>
    </source>
</evidence>
<reference evidence="1" key="1">
    <citation type="submission" date="2022-12" db="EMBL/GenBank/DDBJ databases">
        <authorList>
            <person name="Wang J."/>
        </authorList>
    </citation>
    <scope>NUCLEOTIDE SEQUENCE</scope>
    <source>
        <strain evidence="1">HY-45-18</strain>
    </source>
</reference>
<evidence type="ECO:0000313" key="2">
    <source>
        <dbReference type="Proteomes" id="UP001078443"/>
    </source>
</evidence>